<sequence length="168" mass="18767">MDRGPLPRQTGQPSNTVPGHFNNKILAARQCLSAHPRDPGSTVSENLCPSLNRSPPLPSLSRSASPPRRQSRCVTARRRGERRRGERRRGERRRGERRRGERRRAECRRAECGSIVRDISVGVFLHVPPPVPSALMSVFTGLLETLWAFYVCCGQMGQHAPPANEPDT</sequence>
<name>A0A9Q1DTY0_CONCO</name>
<dbReference type="Proteomes" id="UP001152803">
    <property type="component" value="Unassembled WGS sequence"/>
</dbReference>
<accession>A0A9Q1DTY0</accession>
<evidence type="ECO:0000313" key="3">
    <source>
        <dbReference type="Proteomes" id="UP001152803"/>
    </source>
</evidence>
<feature type="region of interest" description="Disordered" evidence="1">
    <location>
        <begin position="34"/>
        <end position="104"/>
    </location>
</feature>
<comment type="caution">
    <text evidence="2">The sequence shown here is derived from an EMBL/GenBank/DDBJ whole genome shotgun (WGS) entry which is preliminary data.</text>
</comment>
<protein>
    <submittedName>
        <fullName evidence="2">Uncharacterized protein</fullName>
    </submittedName>
</protein>
<feature type="compositionally biased region" description="Basic residues" evidence="1">
    <location>
        <begin position="69"/>
        <end position="102"/>
    </location>
</feature>
<evidence type="ECO:0000256" key="1">
    <source>
        <dbReference type="SAM" id="MobiDB-lite"/>
    </source>
</evidence>
<organism evidence="2 3">
    <name type="scientific">Conger conger</name>
    <name type="common">Conger eel</name>
    <name type="synonym">Muraena conger</name>
    <dbReference type="NCBI Taxonomy" id="82655"/>
    <lineage>
        <taxon>Eukaryota</taxon>
        <taxon>Metazoa</taxon>
        <taxon>Chordata</taxon>
        <taxon>Craniata</taxon>
        <taxon>Vertebrata</taxon>
        <taxon>Euteleostomi</taxon>
        <taxon>Actinopterygii</taxon>
        <taxon>Neopterygii</taxon>
        <taxon>Teleostei</taxon>
        <taxon>Anguilliformes</taxon>
        <taxon>Congridae</taxon>
        <taxon>Conger</taxon>
    </lineage>
</organism>
<gene>
    <name evidence="2" type="ORF">COCON_G00042860</name>
</gene>
<keyword evidence="3" id="KW-1185">Reference proteome</keyword>
<proteinExistence type="predicted"/>
<feature type="compositionally biased region" description="Low complexity" evidence="1">
    <location>
        <begin position="49"/>
        <end position="68"/>
    </location>
</feature>
<reference evidence="2" key="1">
    <citation type="journal article" date="2023" name="Science">
        <title>Genome structures resolve the early diversification of teleost fishes.</title>
        <authorList>
            <person name="Parey E."/>
            <person name="Louis A."/>
            <person name="Montfort J."/>
            <person name="Bouchez O."/>
            <person name="Roques C."/>
            <person name="Iampietro C."/>
            <person name="Lluch J."/>
            <person name="Castinel A."/>
            <person name="Donnadieu C."/>
            <person name="Desvignes T."/>
            <person name="Floi Bucao C."/>
            <person name="Jouanno E."/>
            <person name="Wen M."/>
            <person name="Mejri S."/>
            <person name="Dirks R."/>
            <person name="Jansen H."/>
            <person name="Henkel C."/>
            <person name="Chen W.J."/>
            <person name="Zahm M."/>
            <person name="Cabau C."/>
            <person name="Klopp C."/>
            <person name="Thompson A.W."/>
            <person name="Robinson-Rechavi M."/>
            <person name="Braasch I."/>
            <person name="Lecointre G."/>
            <person name="Bobe J."/>
            <person name="Postlethwait J.H."/>
            <person name="Berthelot C."/>
            <person name="Roest Crollius H."/>
            <person name="Guiguen Y."/>
        </authorList>
    </citation>
    <scope>NUCLEOTIDE SEQUENCE</scope>
    <source>
        <strain evidence="2">Concon-B</strain>
    </source>
</reference>
<feature type="region of interest" description="Disordered" evidence="1">
    <location>
        <begin position="1"/>
        <end position="20"/>
    </location>
</feature>
<dbReference type="EMBL" id="JAFJMO010000003">
    <property type="protein sequence ID" value="KAJ8281767.1"/>
    <property type="molecule type" value="Genomic_DNA"/>
</dbReference>
<evidence type="ECO:0000313" key="2">
    <source>
        <dbReference type="EMBL" id="KAJ8281767.1"/>
    </source>
</evidence>
<dbReference type="AlphaFoldDB" id="A0A9Q1DTY0"/>